<dbReference type="PROSITE" id="PS00211">
    <property type="entry name" value="ABC_TRANSPORTER_1"/>
    <property type="match status" value="1"/>
</dbReference>
<reference evidence="6" key="1">
    <citation type="submission" date="2022-12" db="EMBL/GenBank/DDBJ databases">
        <authorList>
            <person name="Wang J."/>
        </authorList>
    </citation>
    <scope>NUCLEOTIDE SEQUENCE</scope>
    <source>
        <strain evidence="6">HY-42-06</strain>
    </source>
</reference>
<evidence type="ECO:0000259" key="5">
    <source>
        <dbReference type="PROSITE" id="PS50893"/>
    </source>
</evidence>
<dbReference type="InterPro" id="IPR003593">
    <property type="entry name" value="AAA+_ATPase"/>
</dbReference>
<dbReference type="PANTHER" id="PTHR43335:SF8">
    <property type="entry name" value="ABC TRANSPORTER, ATP-BINDING PROTEIN"/>
    <property type="match status" value="1"/>
</dbReference>
<evidence type="ECO:0000256" key="4">
    <source>
        <dbReference type="ARBA" id="ARBA00022840"/>
    </source>
</evidence>
<keyword evidence="3" id="KW-0547">Nucleotide-binding</keyword>
<dbReference type="SUPFAM" id="SSF52540">
    <property type="entry name" value="P-loop containing nucleoside triphosphate hydrolases"/>
    <property type="match status" value="1"/>
</dbReference>
<keyword evidence="4 6" id="KW-0067">ATP-binding</keyword>
<evidence type="ECO:0000256" key="1">
    <source>
        <dbReference type="ARBA" id="ARBA00005417"/>
    </source>
</evidence>
<dbReference type="PANTHER" id="PTHR43335">
    <property type="entry name" value="ABC TRANSPORTER, ATP-BINDING PROTEIN"/>
    <property type="match status" value="1"/>
</dbReference>
<feature type="domain" description="ABC transporter" evidence="5">
    <location>
        <begin position="6"/>
        <end position="234"/>
    </location>
</feature>
<dbReference type="RefSeq" id="WP_268048003.1">
    <property type="nucleotide sequence ID" value="NZ_JAPQES010000001.1"/>
</dbReference>
<accession>A0ABT4CMH6</accession>
<sequence length="307" mass="34682">MNEYILRTHNLCKKYKEHMAVNNLNLNLKKGEIYGFLGENGAGKTTTIRMIMGLIKPTSGSIEFMGKDISSNKKNFYERVGSIIEFPGFYSNLTAKENLEIHRRLMGIQGKQCIEDALKTAGILEAKNKKVKEFSLGMKQRLGIARALLHHPEILILDEPTNGLDPAGIKDVRNLILDLAKKRNITVLISSHILSEVQQLADKIGIIHKGELLEEIDFKTLDKRNRNCIKIKVSDDRKASLILEQKLNIKDYVISEKGVIRVYERLEETGNINTALVKSNITVDEITLVRDSLEDYFMKLVGGEMSA</sequence>
<gene>
    <name evidence="6" type="ORF">OXH55_03060</name>
</gene>
<dbReference type="InterPro" id="IPR017871">
    <property type="entry name" value="ABC_transporter-like_CS"/>
</dbReference>
<evidence type="ECO:0000313" key="6">
    <source>
        <dbReference type="EMBL" id="MCY6369628.1"/>
    </source>
</evidence>
<protein>
    <submittedName>
        <fullName evidence="6">ABC transporter ATP-binding protein</fullName>
    </submittedName>
</protein>
<evidence type="ECO:0000256" key="3">
    <source>
        <dbReference type="ARBA" id="ARBA00022741"/>
    </source>
</evidence>
<keyword evidence="7" id="KW-1185">Reference proteome</keyword>
<evidence type="ECO:0000256" key="2">
    <source>
        <dbReference type="ARBA" id="ARBA00022448"/>
    </source>
</evidence>
<dbReference type="InterPro" id="IPR027417">
    <property type="entry name" value="P-loop_NTPase"/>
</dbReference>
<dbReference type="EMBL" id="JAPQES010000001">
    <property type="protein sequence ID" value="MCY6369628.1"/>
    <property type="molecule type" value="Genomic_DNA"/>
</dbReference>
<dbReference type="Gene3D" id="3.40.50.300">
    <property type="entry name" value="P-loop containing nucleotide triphosphate hydrolases"/>
    <property type="match status" value="1"/>
</dbReference>
<proteinExistence type="inferred from homology"/>
<name>A0ABT4CMH6_9CLOT</name>
<dbReference type="Proteomes" id="UP001079657">
    <property type="component" value="Unassembled WGS sequence"/>
</dbReference>
<dbReference type="PROSITE" id="PS50893">
    <property type="entry name" value="ABC_TRANSPORTER_2"/>
    <property type="match status" value="1"/>
</dbReference>
<dbReference type="InterPro" id="IPR003439">
    <property type="entry name" value="ABC_transporter-like_ATP-bd"/>
</dbReference>
<dbReference type="GO" id="GO:0005524">
    <property type="term" value="F:ATP binding"/>
    <property type="evidence" value="ECO:0007669"/>
    <property type="project" value="UniProtKB-KW"/>
</dbReference>
<dbReference type="Pfam" id="PF00005">
    <property type="entry name" value="ABC_tran"/>
    <property type="match status" value="1"/>
</dbReference>
<keyword evidence="2" id="KW-0813">Transport</keyword>
<comment type="caution">
    <text evidence="6">The sequence shown here is derived from an EMBL/GenBank/DDBJ whole genome shotgun (WGS) entry which is preliminary data.</text>
</comment>
<organism evidence="6 7">
    <name type="scientific">Clostridium ganghwense</name>
    <dbReference type="NCBI Taxonomy" id="312089"/>
    <lineage>
        <taxon>Bacteria</taxon>
        <taxon>Bacillati</taxon>
        <taxon>Bacillota</taxon>
        <taxon>Clostridia</taxon>
        <taxon>Eubacteriales</taxon>
        <taxon>Clostridiaceae</taxon>
        <taxon>Clostridium</taxon>
    </lineage>
</organism>
<comment type="similarity">
    <text evidence="1">Belongs to the ABC transporter superfamily.</text>
</comment>
<evidence type="ECO:0000313" key="7">
    <source>
        <dbReference type="Proteomes" id="UP001079657"/>
    </source>
</evidence>
<dbReference type="CDD" id="cd03268">
    <property type="entry name" value="ABC_BcrA_bacitracin_resist"/>
    <property type="match status" value="1"/>
</dbReference>
<dbReference type="SMART" id="SM00382">
    <property type="entry name" value="AAA"/>
    <property type="match status" value="1"/>
</dbReference>